<sequence length="121" mass="13467">MKPNLNSASSHRAHDSDPTELNNEPRLLQPTFVGVQATRDHGKQLQRDRVKYDMSIGGAPDMDPIDVNMNTLKRSLYTVHIFRAEKLCKRVSGRNLAWSGQYLMKLHCCTGATSLAAEGAD</sequence>
<accession>A0A9P3PKW0</accession>
<feature type="region of interest" description="Disordered" evidence="1">
    <location>
        <begin position="1"/>
        <end position="26"/>
    </location>
</feature>
<reference evidence="2" key="1">
    <citation type="submission" date="2022-07" db="EMBL/GenBank/DDBJ databases">
        <title>The genome of Lyophyllum shimeji provides insight into the initial evolution of ectomycorrhizal fungal genome.</title>
        <authorList>
            <person name="Kobayashi Y."/>
            <person name="Shibata T."/>
            <person name="Hirakawa H."/>
            <person name="Shigenobu S."/>
            <person name="Nishiyama T."/>
            <person name="Yamada A."/>
            <person name="Hasebe M."/>
            <person name="Kawaguchi M."/>
        </authorList>
    </citation>
    <scope>NUCLEOTIDE SEQUENCE</scope>
    <source>
        <strain evidence="2">AT787</strain>
    </source>
</reference>
<feature type="compositionally biased region" description="Polar residues" evidence="1">
    <location>
        <begin position="1"/>
        <end position="10"/>
    </location>
</feature>
<evidence type="ECO:0000256" key="1">
    <source>
        <dbReference type="SAM" id="MobiDB-lite"/>
    </source>
</evidence>
<name>A0A9P3PKW0_LYOSH</name>
<proteinExistence type="predicted"/>
<organism evidence="2 3">
    <name type="scientific">Lyophyllum shimeji</name>
    <name type="common">Hon-shimeji</name>
    <name type="synonym">Tricholoma shimeji</name>
    <dbReference type="NCBI Taxonomy" id="47721"/>
    <lineage>
        <taxon>Eukaryota</taxon>
        <taxon>Fungi</taxon>
        <taxon>Dikarya</taxon>
        <taxon>Basidiomycota</taxon>
        <taxon>Agaricomycotina</taxon>
        <taxon>Agaricomycetes</taxon>
        <taxon>Agaricomycetidae</taxon>
        <taxon>Agaricales</taxon>
        <taxon>Tricholomatineae</taxon>
        <taxon>Lyophyllaceae</taxon>
        <taxon>Lyophyllum</taxon>
    </lineage>
</organism>
<comment type="caution">
    <text evidence="2">The sequence shown here is derived from an EMBL/GenBank/DDBJ whole genome shotgun (WGS) entry which is preliminary data.</text>
</comment>
<dbReference type="AlphaFoldDB" id="A0A9P3PKW0"/>
<gene>
    <name evidence="2" type="ORF">LshimejAT787_0408410</name>
</gene>
<evidence type="ECO:0000313" key="2">
    <source>
        <dbReference type="EMBL" id="GLB37790.1"/>
    </source>
</evidence>
<evidence type="ECO:0000313" key="3">
    <source>
        <dbReference type="Proteomes" id="UP001063166"/>
    </source>
</evidence>
<dbReference type="Proteomes" id="UP001063166">
    <property type="component" value="Unassembled WGS sequence"/>
</dbReference>
<keyword evidence="3" id="KW-1185">Reference proteome</keyword>
<dbReference type="EMBL" id="BRPK01000004">
    <property type="protein sequence ID" value="GLB37790.1"/>
    <property type="molecule type" value="Genomic_DNA"/>
</dbReference>
<protein>
    <submittedName>
        <fullName evidence="2">Uncharacterized protein</fullName>
    </submittedName>
</protein>